<dbReference type="AlphaFoldDB" id="A0A956RPC2"/>
<evidence type="ECO:0000313" key="4">
    <source>
        <dbReference type="Proteomes" id="UP000697710"/>
    </source>
</evidence>
<evidence type="ECO:0000313" key="3">
    <source>
        <dbReference type="EMBL" id="MCA9728501.1"/>
    </source>
</evidence>
<organism evidence="3 4">
    <name type="scientific">Eiseniibacteriota bacterium</name>
    <dbReference type="NCBI Taxonomy" id="2212470"/>
    <lineage>
        <taxon>Bacteria</taxon>
        <taxon>Candidatus Eiseniibacteriota</taxon>
    </lineage>
</organism>
<reference evidence="3" key="1">
    <citation type="submission" date="2020-04" db="EMBL/GenBank/DDBJ databases">
        <authorList>
            <person name="Zhang T."/>
        </authorList>
    </citation>
    <scope>NUCLEOTIDE SEQUENCE</scope>
    <source>
        <strain evidence="3">HKST-UBA01</strain>
    </source>
</reference>
<gene>
    <name evidence="3" type="ORF">KC729_12505</name>
</gene>
<proteinExistence type="predicted"/>
<evidence type="ECO:0008006" key="5">
    <source>
        <dbReference type="Google" id="ProtNLM"/>
    </source>
</evidence>
<dbReference type="Proteomes" id="UP000697710">
    <property type="component" value="Unassembled WGS sequence"/>
</dbReference>
<comment type="caution">
    <text evidence="3">The sequence shown here is derived from an EMBL/GenBank/DDBJ whole genome shotgun (WGS) entry which is preliminary data.</text>
</comment>
<feature type="compositionally biased region" description="Basic and acidic residues" evidence="1">
    <location>
        <begin position="289"/>
        <end position="307"/>
    </location>
</feature>
<sequence>MRHFAALMLALFALASPAWAMSVSDVLDLLRAGVSESVILDQVDAEDARFQLDTEDILALKNMGASDDLVRALIATGDDGDERDDADWTDDYYANDYYRSQPSSVTLSFAYDPFGYYWYCSPYYYGYYYPFRTVDFGWYYGGCLSRSWWSWYGYWPAYYRSYCFAHYPRVYHHYDSHVRYHGYDSGTRHSYADRSNDRTRSERRYSRDTTRRSSDPARRSIDRSRTPRTDRYRDPAVTRTPDRRQSWSDRDRSRVQTPRTDRSHSSPRVQAPSRSTGRSSGTTRSSSGSRDRSSGSRDADSGRRWGR</sequence>
<keyword evidence="2" id="KW-0732">Signal</keyword>
<evidence type="ECO:0000256" key="2">
    <source>
        <dbReference type="SAM" id="SignalP"/>
    </source>
</evidence>
<evidence type="ECO:0000256" key="1">
    <source>
        <dbReference type="SAM" id="MobiDB-lite"/>
    </source>
</evidence>
<feature type="signal peptide" evidence="2">
    <location>
        <begin position="1"/>
        <end position="20"/>
    </location>
</feature>
<dbReference type="EMBL" id="JAGQHR010000401">
    <property type="protein sequence ID" value="MCA9728501.1"/>
    <property type="molecule type" value="Genomic_DNA"/>
</dbReference>
<accession>A0A956RPC2</accession>
<feature type="compositionally biased region" description="Low complexity" evidence="1">
    <location>
        <begin position="273"/>
        <end position="288"/>
    </location>
</feature>
<reference evidence="3" key="2">
    <citation type="journal article" date="2021" name="Microbiome">
        <title>Successional dynamics and alternative stable states in a saline activated sludge microbial community over 9 years.</title>
        <authorList>
            <person name="Wang Y."/>
            <person name="Ye J."/>
            <person name="Ju F."/>
            <person name="Liu L."/>
            <person name="Boyd J.A."/>
            <person name="Deng Y."/>
            <person name="Parks D.H."/>
            <person name="Jiang X."/>
            <person name="Yin X."/>
            <person name="Woodcroft B.J."/>
            <person name="Tyson G.W."/>
            <person name="Hugenholtz P."/>
            <person name="Polz M.F."/>
            <person name="Zhang T."/>
        </authorList>
    </citation>
    <scope>NUCLEOTIDE SEQUENCE</scope>
    <source>
        <strain evidence="3">HKST-UBA01</strain>
    </source>
</reference>
<protein>
    <recommendedName>
        <fullName evidence="5">DUF3300 domain-containing protein</fullName>
    </recommendedName>
</protein>
<feature type="chain" id="PRO_5036970220" description="DUF3300 domain-containing protein" evidence="2">
    <location>
        <begin position="21"/>
        <end position="307"/>
    </location>
</feature>
<feature type="compositionally biased region" description="Basic and acidic residues" evidence="1">
    <location>
        <begin position="189"/>
        <end position="264"/>
    </location>
</feature>
<name>A0A956RPC2_UNCEI</name>
<feature type="region of interest" description="Disordered" evidence="1">
    <location>
        <begin position="189"/>
        <end position="307"/>
    </location>
</feature>